<dbReference type="Proteomes" id="UP000521943">
    <property type="component" value="Unassembled WGS sequence"/>
</dbReference>
<feature type="chain" id="PRO_5034047337" description="Secreted protein" evidence="1">
    <location>
        <begin position="27"/>
        <end position="173"/>
    </location>
</feature>
<evidence type="ECO:0000313" key="2">
    <source>
        <dbReference type="EMBL" id="KAF6750035.1"/>
    </source>
</evidence>
<protein>
    <recommendedName>
        <fullName evidence="4">Secreted protein</fullName>
    </recommendedName>
</protein>
<comment type="caution">
    <text evidence="2">The sequence shown here is derived from an EMBL/GenBank/DDBJ whole genome shotgun (WGS) entry which is preliminary data.</text>
</comment>
<evidence type="ECO:0008006" key="4">
    <source>
        <dbReference type="Google" id="ProtNLM"/>
    </source>
</evidence>
<name>A0A8H6M0P3_9AGAR</name>
<organism evidence="2 3">
    <name type="scientific">Ephemerocybe angulata</name>
    <dbReference type="NCBI Taxonomy" id="980116"/>
    <lineage>
        <taxon>Eukaryota</taxon>
        <taxon>Fungi</taxon>
        <taxon>Dikarya</taxon>
        <taxon>Basidiomycota</taxon>
        <taxon>Agaricomycotina</taxon>
        <taxon>Agaricomycetes</taxon>
        <taxon>Agaricomycetidae</taxon>
        <taxon>Agaricales</taxon>
        <taxon>Agaricineae</taxon>
        <taxon>Psathyrellaceae</taxon>
        <taxon>Ephemerocybe</taxon>
    </lineage>
</organism>
<proteinExistence type="predicted"/>
<accession>A0A8H6M0P3</accession>
<dbReference type="EMBL" id="JACGCI010000059">
    <property type="protein sequence ID" value="KAF6750035.1"/>
    <property type="molecule type" value="Genomic_DNA"/>
</dbReference>
<dbReference type="AlphaFoldDB" id="A0A8H6M0P3"/>
<feature type="signal peptide" evidence="1">
    <location>
        <begin position="1"/>
        <end position="26"/>
    </location>
</feature>
<reference evidence="2 3" key="1">
    <citation type="submission" date="2020-07" db="EMBL/GenBank/DDBJ databases">
        <title>Comparative genomics of pyrophilous fungi reveals a link between fire events and developmental genes.</title>
        <authorList>
            <consortium name="DOE Joint Genome Institute"/>
            <person name="Steindorff A.S."/>
            <person name="Carver A."/>
            <person name="Calhoun S."/>
            <person name="Stillman K."/>
            <person name="Liu H."/>
            <person name="Lipzen A."/>
            <person name="Pangilinan J."/>
            <person name="Labutti K."/>
            <person name="Bruns T.D."/>
            <person name="Grigoriev I.V."/>
        </authorList>
    </citation>
    <scope>NUCLEOTIDE SEQUENCE [LARGE SCALE GENOMIC DNA]</scope>
    <source>
        <strain evidence="2 3">CBS 144469</strain>
    </source>
</reference>
<keyword evidence="1" id="KW-0732">Signal</keyword>
<sequence length="173" mass="19625">MPSYHLFIFWVLFRATVMRVLPGVHSCYCEHMLVIRCSTVKRRQCVERQGRVRRSGTKGDEWLSITVTRRRPIHPIDNPASFFNPCGRRHTPSSSLALPSPRSSPCSTPHRHLPILAIHRHPGKSSCSPWCLRPTHAVRFKPAVRPPMAAHSSIPIIVASRLSPPSTTRHDHL</sequence>
<evidence type="ECO:0000313" key="3">
    <source>
        <dbReference type="Proteomes" id="UP000521943"/>
    </source>
</evidence>
<keyword evidence="3" id="KW-1185">Reference proteome</keyword>
<evidence type="ECO:0000256" key="1">
    <source>
        <dbReference type="SAM" id="SignalP"/>
    </source>
</evidence>
<gene>
    <name evidence="2" type="ORF">DFP72DRAFT_517434</name>
</gene>